<dbReference type="NCBIfam" id="TIGR01350">
    <property type="entry name" value="lipoamide_DH"/>
    <property type="match status" value="1"/>
</dbReference>
<keyword evidence="10" id="KW-1015">Disulfide bond</keyword>
<feature type="binding site" evidence="14">
    <location>
        <position position="50"/>
    </location>
    <ligand>
        <name>FAD</name>
        <dbReference type="ChEBI" id="CHEBI:57692"/>
    </ligand>
</feature>
<dbReference type="Pfam" id="PF02852">
    <property type="entry name" value="Pyr_redox_dim"/>
    <property type="match status" value="1"/>
</dbReference>
<dbReference type="STRING" id="457570.Nther_2747"/>
<dbReference type="Gene3D" id="3.50.50.60">
    <property type="entry name" value="FAD/NAD(P)-binding domain"/>
    <property type="match status" value="2"/>
</dbReference>
<dbReference type="Pfam" id="PF07992">
    <property type="entry name" value="Pyr_redox_2"/>
    <property type="match status" value="1"/>
</dbReference>
<evidence type="ECO:0000256" key="3">
    <source>
        <dbReference type="ARBA" id="ARBA00012608"/>
    </source>
</evidence>
<dbReference type="PROSITE" id="PS00076">
    <property type="entry name" value="PYRIDINE_REDOX_1"/>
    <property type="match status" value="1"/>
</dbReference>
<dbReference type="InterPro" id="IPR023753">
    <property type="entry name" value="FAD/NAD-binding_dom"/>
</dbReference>
<dbReference type="PRINTS" id="PR00411">
    <property type="entry name" value="PNDRDTASEI"/>
</dbReference>
<dbReference type="RefSeq" id="WP_012449132.1">
    <property type="nucleotide sequence ID" value="NC_010718.1"/>
</dbReference>
<dbReference type="FunFam" id="3.30.390.30:FF:000001">
    <property type="entry name" value="Dihydrolipoyl dehydrogenase"/>
    <property type="match status" value="1"/>
</dbReference>
<feature type="active site" description="Proton acceptor" evidence="13">
    <location>
        <position position="441"/>
    </location>
</feature>
<feature type="binding site" evidence="14">
    <location>
        <position position="308"/>
    </location>
    <ligand>
        <name>FAD</name>
        <dbReference type="ChEBI" id="CHEBI:57692"/>
    </ligand>
</feature>
<keyword evidence="20" id="KW-1185">Reference proteome</keyword>
<evidence type="ECO:0000256" key="7">
    <source>
        <dbReference type="ARBA" id="ARBA00022827"/>
    </source>
</evidence>
<evidence type="ECO:0000256" key="8">
    <source>
        <dbReference type="ARBA" id="ARBA00023002"/>
    </source>
</evidence>
<evidence type="ECO:0000256" key="9">
    <source>
        <dbReference type="ARBA" id="ARBA00023027"/>
    </source>
</evidence>
<evidence type="ECO:0000259" key="17">
    <source>
        <dbReference type="Pfam" id="PF02852"/>
    </source>
</evidence>
<evidence type="ECO:0000256" key="16">
    <source>
        <dbReference type="RuleBase" id="RU003692"/>
    </source>
</evidence>
<dbReference type="InParanoid" id="B2A2T0"/>
<dbReference type="InterPro" id="IPR050151">
    <property type="entry name" value="Class-I_Pyr_Nuc-Dis_Oxidored"/>
</dbReference>
<dbReference type="InterPro" id="IPR036188">
    <property type="entry name" value="FAD/NAD-bd_sf"/>
</dbReference>
<evidence type="ECO:0000313" key="20">
    <source>
        <dbReference type="Proteomes" id="UP000001683"/>
    </source>
</evidence>
<comment type="cofactor">
    <cofactor evidence="14 16">
        <name>FAD</name>
        <dbReference type="ChEBI" id="CHEBI:57692"/>
    </cofactor>
    <text evidence="14 16">Binds 1 FAD per subunit.</text>
</comment>
<comment type="subcellular location">
    <subcellularLocation>
        <location evidence="1">Cytoplasm</location>
    </subcellularLocation>
</comment>
<comment type="miscellaneous">
    <text evidence="16">The active site is a redox-active disulfide bond.</text>
</comment>
<evidence type="ECO:0000256" key="12">
    <source>
        <dbReference type="ARBA" id="ARBA00049187"/>
    </source>
</evidence>
<evidence type="ECO:0000256" key="1">
    <source>
        <dbReference type="ARBA" id="ARBA00004496"/>
    </source>
</evidence>
<comment type="catalytic activity">
    <reaction evidence="12 16">
        <text>N(6)-[(R)-dihydrolipoyl]-L-lysyl-[protein] + NAD(+) = N(6)-[(R)-lipoyl]-L-lysyl-[protein] + NADH + H(+)</text>
        <dbReference type="Rhea" id="RHEA:15045"/>
        <dbReference type="Rhea" id="RHEA-COMP:10474"/>
        <dbReference type="Rhea" id="RHEA-COMP:10475"/>
        <dbReference type="ChEBI" id="CHEBI:15378"/>
        <dbReference type="ChEBI" id="CHEBI:57540"/>
        <dbReference type="ChEBI" id="CHEBI:57945"/>
        <dbReference type="ChEBI" id="CHEBI:83099"/>
        <dbReference type="ChEBI" id="CHEBI:83100"/>
        <dbReference type="EC" id="1.8.1.4"/>
    </reaction>
</comment>
<reference evidence="19 20" key="1">
    <citation type="submission" date="2008-04" db="EMBL/GenBank/DDBJ databases">
        <title>Complete sequence of chromosome of Natranaerobius thermophilus JW/NM-WN-LF.</title>
        <authorList>
            <consortium name="US DOE Joint Genome Institute"/>
            <person name="Copeland A."/>
            <person name="Lucas S."/>
            <person name="Lapidus A."/>
            <person name="Glavina del Rio T."/>
            <person name="Dalin E."/>
            <person name="Tice H."/>
            <person name="Bruce D."/>
            <person name="Goodwin L."/>
            <person name="Pitluck S."/>
            <person name="Chertkov O."/>
            <person name="Brettin T."/>
            <person name="Detter J.C."/>
            <person name="Han C."/>
            <person name="Kuske C.R."/>
            <person name="Schmutz J."/>
            <person name="Larimer F."/>
            <person name="Land M."/>
            <person name="Hauser L."/>
            <person name="Kyrpides N."/>
            <person name="Lykidis A."/>
            <person name="Mesbah N.M."/>
            <person name="Wiegel J."/>
        </authorList>
    </citation>
    <scope>NUCLEOTIDE SEQUENCE [LARGE SCALE GENOMIC DNA]</scope>
    <source>
        <strain evidence="20">ATCC BAA-1301 / DSM 18059 / JW/NM-WN-LF</strain>
    </source>
</reference>
<dbReference type="GO" id="GO:0006103">
    <property type="term" value="P:2-oxoglutarate metabolic process"/>
    <property type="evidence" value="ECO:0007669"/>
    <property type="project" value="TreeGrafter"/>
</dbReference>
<keyword evidence="6 16" id="KW-0285">Flavoprotein</keyword>
<organism evidence="19 20">
    <name type="scientific">Natranaerobius thermophilus (strain ATCC BAA-1301 / DSM 18059 / JW/NM-WN-LF)</name>
    <dbReference type="NCBI Taxonomy" id="457570"/>
    <lineage>
        <taxon>Bacteria</taxon>
        <taxon>Bacillati</taxon>
        <taxon>Bacillota</taxon>
        <taxon>Clostridia</taxon>
        <taxon>Natranaerobiales</taxon>
        <taxon>Natranaerobiaceae</taxon>
        <taxon>Natranaerobius</taxon>
    </lineage>
</organism>
<evidence type="ECO:0000256" key="13">
    <source>
        <dbReference type="PIRSR" id="PIRSR000350-2"/>
    </source>
</evidence>
<keyword evidence="5" id="KW-0963">Cytoplasm</keyword>
<dbReference type="GO" id="GO:0050660">
    <property type="term" value="F:flavin adenine dinucleotide binding"/>
    <property type="evidence" value="ECO:0007669"/>
    <property type="project" value="InterPro"/>
</dbReference>
<feature type="binding site" evidence="14">
    <location>
        <begin position="315"/>
        <end position="318"/>
    </location>
    <ligand>
        <name>FAD</name>
        <dbReference type="ChEBI" id="CHEBI:57692"/>
    </ligand>
</feature>
<keyword evidence="14" id="KW-0547">Nucleotide-binding</keyword>
<dbReference type="SUPFAM" id="SSF51905">
    <property type="entry name" value="FAD/NAD(P)-binding domain"/>
    <property type="match status" value="1"/>
</dbReference>
<dbReference type="Gene3D" id="3.30.390.30">
    <property type="match status" value="1"/>
</dbReference>
<dbReference type="PRINTS" id="PR00368">
    <property type="entry name" value="FADPNR"/>
</dbReference>
<dbReference type="InterPro" id="IPR016156">
    <property type="entry name" value="FAD/NAD-linked_Rdtase_dimer_sf"/>
</dbReference>
<proteinExistence type="inferred from homology"/>
<protein>
    <recommendedName>
        <fullName evidence="4 16">Dihydrolipoyl dehydrogenase</fullName>
        <ecNumber evidence="3 16">1.8.1.4</ecNumber>
    </recommendedName>
</protein>
<dbReference type="EC" id="1.8.1.4" evidence="3 16"/>
<evidence type="ECO:0000313" key="19">
    <source>
        <dbReference type="EMBL" id="ACB86298.1"/>
    </source>
</evidence>
<dbReference type="eggNOG" id="COG1249">
    <property type="taxonomic scope" value="Bacteria"/>
</dbReference>
<keyword evidence="7 14" id="KW-0274">FAD</keyword>
<evidence type="ECO:0000259" key="18">
    <source>
        <dbReference type="Pfam" id="PF07992"/>
    </source>
</evidence>
<dbReference type="PANTHER" id="PTHR22912:SF217">
    <property type="entry name" value="DIHYDROLIPOYL DEHYDROGENASE"/>
    <property type="match status" value="1"/>
</dbReference>
<feature type="domain" description="FAD/NAD(P)-binding" evidence="18">
    <location>
        <begin position="5"/>
        <end position="324"/>
    </location>
</feature>
<name>B2A2T0_NATTJ</name>
<comment type="similarity">
    <text evidence="2 16">Belongs to the class-I pyridine nucleotide-disulfide oxidoreductase family.</text>
</comment>
<dbReference type="AlphaFoldDB" id="B2A2T0"/>
<keyword evidence="8 16" id="KW-0560">Oxidoreductase</keyword>
<evidence type="ECO:0000256" key="10">
    <source>
        <dbReference type="ARBA" id="ARBA00023157"/>
    </source>
</evidence>
<dbReference type="KEGG" id="nth:Nther_2747"/>
<feature type="binding site" evidence="14">
    <location>
        <begin position="142"/>
        <end position="144"/>
    </location>
    <ligand>
        <name>FAD</name>
        <dbReference type="ChEBI" id="CHEBI:57692"/>
    </ligand>
</feature>
<dbReference type="InterPro" id="IPR004099">
    <property type="entry name" value="Pyr_nucl-diS_OxRdtase_dimer"/>
</dbReference>
<evidence type="ECO:0000256" key="4">
    <source>
        <dbReference type="ARBA" id="ARBA00016961"/>
    </source>
</evidence>
<feature type="disulfide bond" description="Redox-active" evidence="15">
    <location>
        <begin position="41"/>
        <end position="46"/>
    </location>
</feature>
<dbReference type="InterPro" id="IPR012999">
    <property type="entry name" value="Pyr_OxRdtase_I_AS"/>
</dbReference>
<dbReference type="Proteomes" id="UP000001683">
    <property type="component" value="Chromosome"/>
</dbReference>
<feature type="domain" description="Pyridine nucleotide-disulphide oxidoreductase dimerisation" evidence="17">
    <location>
        <begin position="343"/>
        <end position="452"/>
    </location>
</feature>
<evidence type="ECO:0000256" key="15">
    <source>
        <dbReference type="PIRSR" id="PIRSR000350-4"/>
    </source>
</evidence>
<dbReference type="PANTHER" id="PTHR22912">
    <property type="entry name" value="DISULFIDE OXIDOREDUCTASE"/>
    <property type="match status" value="1"/>
</dbReference>
<evidence type="ECO:0000256" key="14">
    <source>
        <dbReference type="PIRSR" id="PIRSR000350-3"/>
    </source>
</evidence>
<keyword evidence="11 16" id="KW-0676">Redox-active center</keyword>
<dbReference type="GO" id="GO:0004148">
    <property type="term" value="F:dihydrolipoyl dehydrogenase (NADH) activity"/>
    <property type="evidence" value="ECO:0007669"/>
    <property type="project" value="UniProtKB-EC"/>
</dbReference>
<dbReference type="InterPro" id="IPR001100">
    <property type="entry name" value="Pyr_nuc-diS_OxRdtase"/>
</dbReference>
<dbReference type="InterPro" id="IPR006258">
    <property type="entry name" value="Lipoamide_DH"/>
</dbReference>
<dbReference type="SUPFAM" id="SSF55424">
    <property type="entry name" value="FAD/NAD-linked reductases, dimerisation (C-terminal) domain"/>
    <property type="match status" value="1"/>
</dbReference>
<feature type="binding site" evidence="14">
    <location>
        <begin position="179"/>
        <end position="186"/>
    </location>
    <ligand>
        <name>NAD(+)</name>
        <dbReference type="ChEBI" id="CHEBI:57540"/>
    </ligand>
</feature>
<dbReference type="HOGENOM" id="CLU_016755_0_3_9"/>
<dbReference type="GO" id="GO:0005737">
    <property type="term" value="C:cytoplasm"/>
    <property type="evidence" value="ECO:0007669"/>
    <property type="project" value="UniProtKB-SubCell"/>
</dbReference>
<accession>B2A2T0</accession>
<evidence type="ECO:0000256" key="2">
    <source>
        <dbReference type="ARBA" id="ARBA00007532"/>
    </source>
</evidence>
<dbReference type="PIRSF" id="PIRSF000350">
    <property type="entry name" value="Mercury_reductase_MerA"/>
    <property type="match status" value="1"/>
</dbReference>
<evidence type="ECO:0000256" key="5">
    <source>
        <dbReference type="ARBA" id="ARBA00022490"/>
    </source>
</evidence>
<reference evidence="19 20" key="2">
    <citation type="journal article" date="2011" name="J. Bacteriol.">
        <title>Complete genome sequence of the anaerobic, halophilic alkalithermophile Natranaerobius thermophilus JW/NM-WN-LF.</title>
        <authorList>
            <person name="Zhao B."/>
            <person name="Mesbah N.M."/>
            <person name="Dalin E."/>
            <person name="Goodwin L."/>
            <person name="Nolan M."/>
            <person name="Pitluck S."/>
            <person name="Chertkov O."/>
            <person name="Brettin T.S."/>
            <person name="Han J."/>
            <person name="Larimer F.W."/>
            <person name="Land M.L."/>
            <person name="Hauser L."/>
            <person name="Kyrpides N."/>
            <person name="Wiegel J."/>
        </authorList>
    </citation>
    <scope>NUCLEOTIDE SEQUENCE [LARGE SCALE GENOMIC DNA]</scope>
    <source>
        <strain evidence="20">ATCC BAA-1301 / DSM 18059 / JW/NM-WN-LF</strain>
    </source>
</reference>
<keyword evidence="9 14" id="KW-0520">NAD</keyword>
<gene>
    <name evidence="19" type="ordered locus">Nther_2747</name>
</gene>
<sequence>MEQVDLLIVGSGPGGYVAALRGAQLGAQVMMVEKDEIGGTCLNRGCIPTKTLHKSAELFTEMKKADEFGFQIDNINLDYQRVSDRKEEIVGNLKDSVKKLLKKAGVQTVFGRCELKADKEAEVDLHDGSKMEVKANSVIIATGSESATSDLPGSDHKDVIGTDEILEMRELVDDLVVIGGGVTGVELAGIMSEFGVNVSLVKRTPYISPVDDDIAKRLFSILKRAGVNVMTQSQVKEIREHDGEKSLEVVVEKKGKEQRVPADKVLISRGRKPHLDGLEALDLEIGEDGIQVNEKLETNIPGVYAIGDAASQGAMLAHVAHHQGVLAAENAMGEERTYDDKAVPNCVFTVTEVASVGENEASLKEQEIPYKVGRFPFGANGKALAEGKIDGQVKILSHQETDQVLGVHIMGPHASDLIQEGTVAVKEGLKTADLGELIHPHPTLSETLWEAALDSLDMPLHQLPKKKKK</sequence>
<evidence type="ECO:0000256" key="6">
    <source>
        <dbReference type="ARBA" id="ARBA00022630"/>
    </source>
</evidence>
<dbReference type="OrthoDB" id="9807946at2"/>
<dbReference type="EMBL" id="CP001034">
    <property type="protein sequence ID" value="ACB86298.1"/>
    <property type="molecule type" value="Genomic_DNA"/>
</dbReference>
<feature type="binding site" evidence="14">
    <location>
        <position position="270"/>
    </location>
    <ligand>
        <name>NAD(+)</name>
        <dbReference type="ChEBI" id="CHEBI:57540"/>
    </ligand>
</feature>
<evidence type="ECO:0000256" key="11">
    <source>
        <dbReference type="ARBA" id="ARBA00023284"/>
    </source>
</evidence>